<evidence type="ECO:0000256" key="1">
    <source>
        <dbReference type="ARBA" id="ARBA00000085"/>
    </source>
</evidence>
<dbReference type="EMBL" id="BARS01035708">
    <property type="protein sequence ID" value="GAG21618.1"/>
    <property type="molecule type" value="Genomic_DNA"/>
</dbReference>
<dbReference type="SUPFAM" id="SSF55785">
    <property type="entry name" value="PYP-like sensor domain (PAS domain)"/>
    <property type="match status" value="2"/>
</dbReference>
<dbReference type="InterPro" id="IPR052162">
    <property type="entry name" value="Sensor_kinase/Photoreceptor"/>
</dbReference>
<dbReference type="NCBIfam" id="TIGR00229">
    <property type="entry name" value="sensory_box"/>
    <property type="match status" value="2"/>
</dbReference>
<dbReference type="PROSITE" id="PS50112">
    <property type="entry name" value="PAS"/>
    <property type="match status" value="2"/>
</dbReference>
<keyword evidence="4" id="KW-0808">Transferase</keyword>
<dbReference type="SMART" id="SM00086">
    <property type="entry name" value="PAC"/>
    <property type="match status" value="2"/>
</dbReference>
<name>X0WAK9_9ZZZZ</name>
<comment type="caution">
    <text evidence="8">The sequence shown here is derived from an EMBL/GenBank/DDBJ whole genome shotgun (WGS) entry which is preliminary data.</text>
</comment>
<dbReference type="PANTHER" id="PTHR43304:SF1">
    <property type="entry name" value="PAC DOMAIN-CONTAINING PROTEIN"/>
    <property type="match status" value="1"/>
</dbReference>
<feature type="domain" description="PAC" evidence="7">
    <location>
        <begin position="197"/>
        <end position="248"/>
    </location>
</feature>
<evidence type="ECO:0000256" key="5">
    <source>
        <dbReference type="ARBA" id="ARBA00022777"/>
    </source>
</evidence>
<dbReference type="CDD" id="cd00130">
    <property type="entry name" value="PAS"/>
    <property type="match status" value="2"/>
</dbReference>
<protein>
    <recommendedName>
        <fullName evidence="2">histidine kinase</fullName>
        <ecNumber evidence="2">2.7.13.3</ecNumber>
    </recommendedName>
</protein>
<dbReference type="AlphaFoldDB" id="X0WAK9"/>
<proteinExistence type="predicted"/>
<dbReference type="GO" id="GO:0004673">
    <property type="term" value="F:protein histidine kinase activity"/>
    <property type="evidence" value="ECO:0007669"/>
    <property type="project" value="UniProtKB-EC"/>
</dbReference>
<evidence type="ECO:0000259" key="6">
    <source>
        <dbReference type="PROSITE" id="PS50112"/>
    </source>
</evidence>
<evidence type="ECO:0000256" key="2">
    <source>
        <dbReference type="ARBA" id="ARBA00012438"/>
    </source>
</evidence>
<dbReference type="InterPro" id="IPR013655">
    <property type="entry name" value="PAS_fold_3"/>
</dbReference>
<evidence type="ECO:0000256" key="4">
    <source>
        <dbReference type="ARBA" id="ARBA00022679"/>
    </source>
</evidence>
<dbReference type="InterPro" id="IPR001610">
    <property type="entry name" value="PAC"/>
</dbReference>
<sequence length="258" mass="30460">NIPDVIWTSAADYGMVFVGPNVERLTGYTQEEEYQTGNWIKWFDRLHPNDAKKTKTAFRKFVKVGKPYDIEYRFKRKDGRWVWINERSMGTYQKDGKKYADGLISDITERKHAEEELRRSEEKYRSLVSNIPDIVWTSDKGCNIVYIGTNVERLTGYTQEEEYQTGNWIKWFDRLHPNDMEKAKASLWGFIKGKQPYDIEYRFKRKDGKWIWIHDRSLGTYKKDGKLYADGLLSDITEQKRLEESRIEQAAALANAKA</sequence>
<feature type="non-terminal residue" evidence="8">
    <location>
        <position position="1"/>
    </location>
</feature>
<dbReference type="InterPro" id="IPR000014">
    <property type="entry name" value="PAS"/>
</dbReference>
<gene>
    <name evidence="8" type="ORF">S01H1_54988</name>
</gene>
<feature type="domain" description="PAS" evidence="6">
    <location>
        <begin position="120"/>
        <end position="194"/>
    </location>
</feature>
<dbReference type="EC" id="2.7.13.3" evidence="2"/>
<feature type="domain" description="PAC" evidence="7">
    <location>
        <begin position="68"/>
        <end position="119"/>
    </location>
</feature>
<feature type="domain" description="PAS" evidence="6">
    <location>
        <begin position="1"/>
        <end position="65"/>
    </location>
</feature>
<comment type="catalytic activity">
    <reaction evidence="1">
        <text>ATP + protein L-histidine = ADP + protein N-phospho-L-histidine.</text>
        <dbReference type="EC" id="2.7.13.3"/>
    </reaction>
</comment>
<dbReference type="FunFam" id="3.30.450.20:FF:000099">
    <property type="entry name" value="Sensory box sensor histidine kinase"/>
    <property type="match status" value="1"/>
</dbReference>
<dbReference type="SMART" id="SM00091">
    <property type="entry name" value="PAS"/>
    <property type="match status" value="2"/>
</dbReference>
<organism evidence="8">
    <name type="scientific">marine sediment metagenome</name>
    <dbReference type="NCBI Taxonomy" id="412755"/>
    <lineage>
        <taxon>unclassified sequences</taxon>
        <taxon>metagenomes</taxon>
        <taxon>ecological metagenomes</taxon>
    </lineage>
</organism>
<accession>X0WAK9</accession>
<dbReference type="InterPro" id="IPR000700">
    <property type="entry name" value="PAS-assoc_C"/>
</dbReference>
<evidence type="ECO:0000313" key="8">
    <source>
        <dbReference type="EMBL" id="GAG21618.1"/>
    </source>
</evidence>
<keyword evidence="3" id="KW-0597">Phosphoprotein</keyword>
<evidence type="ECO:0000256" key="3">
    <source>
        <dbReference type="ARBA" id="ARBA00022553"/>
    </source>
</evidence>
<evidence type="ECO:0000259" key="7">
    <source>
        <dbReference type="PROSITE" id="PS50113"/>
    </source>
</evidence>
<dbReference type="PANTHER" id="PTHR43304">
    <property type="entry name" value="PHYTOCHROME-LIKE PROTEIN CPH1"/>
    <property type="match status" value="1"/>
</dbReference>
<dbReference type="Gene3D" id="3.30.450.20">
    <property type="entry name" value="PAS domain"/>
    <property type="match status" value="2"/>
</dbReference>
<dbReference type="PROSITE" id="PS50113">
    <property type="entry name" value="PAC"/>
    <property type="match status" value="2"/>
</dbReference>
<reference evidence="8" key="1">
    <citation type="journal article" date="2014" name="Front. Microbiol.">
        <title>High frequency of phylogenetically diverse reductive dehalogenase-homologous genes in deep subseafloor sedimentary metagenomes.</title>
        <authorList>
            <person name="Kawai M."/>
            <person name="Futagami T."/>
            <person name="Toyoda A."/>
            <person name="Takaki Y."/>
            <person name="Nishi S."/>
            <person name="Hori S."/>
            <person name="Arai W."/>
            <person name="Tsubouchi T."/>
            <person name="Morono Y."/>
            <person name="Uchiyama I."/>
            <person name="Ito T."/>
            <person name="Fujiyama A."/>
            <person name="Inagaki F."/>
            <person name="Takami H."/>
        </authorList>
    </citation>
    <scope>NUCLEOTIDE SEQUENCE</scope>
    <source>
        <strain evidence="8">Expedition CK06-06</strain>
    </source>
</reference>
<feature type="non-terminal residue" evidence="8">
    <location>
        <position position="258"/>
    </location>
</feature>
<keyword evidence="5" id="KW-0418">Kinase</keyword>
<dbReference type="Pfam" id="PF08447">
    <property type="entry name" value="PAS_3"/>
    <property type="match status" value="2"/>
</dbReference>
<dbReference type="InterPro" id="IPR035965">
    <property type="entry name" value="PAS-like_dom_sf"/>
</dbReference>